<dbReference type="EMBL" id="CALNXK010000399">
    <property type="protein sequence ID" value="CAH3184781.1"/>
    <property type="molecule type" value="Genomic_DNA"/>
</dbReference>
<keyword evidence="2" id="KW-1185">Reference proteome</keyword>
<dbReference type="SUPFAM" id="SSF56219">
    <property type="entry name" value="DNase I-like"/>
    <property type="match status" value="1"/>
</dbReference>
<comment type="caution">
    <text evidence="1">The sequence shown here is derived from an EMBL/GenBank/DDBJ whole genome shotgun (WGS) entry which is preliminary data.</text>
</comment>
<feature type="non-terminal residue" evidence="1">
    <location>
        <position position="110"/>
    </location>
</feature>
<gene>
    <name evidence="1" type="ORF">PLOB_00031630</name>
</gene>
<organism evidence="1 2">
    <name type="scientific">Porites lobata</name>
    <dbReference type="NCBI Taxonomy" id="104759"/>
    <lineage>
        <taxon>Eukaryota</taxon>
        <taxon>Metazoa</taxon>
        <taxon>Cnidaria</taxon>
        <taxon>Anthozoa</taxon>
        <taxon>Hexacorallia</taxon>
        <taxon>Scleractinia</taxon>
        <taxon>Fungiina</taxon>
        <taxon>Poritidae</taxon>
        <taxon>Porites</taxon>
    </lineage>
</organism>
<protein>
    <recommendedName>
        <fullName evidence="3">Carboxypeptidase regulatory-like domain-containing protein</fullName>
    </recommendedName>
</protein>
<reference evidence="1 2" key="1">
    <citation type="submission" date="2022-05" db="EMBL/GenBank/DDBJ databases">
        <authorList>
            <consortium name="Genoscope - CEA"/>
            <person name="William W."/>
        </authorList>
    </citation>
    <scope>NUCLEOTIDE SEQUENCE [LARGE SCALE GENOMIC DNA]</scope>
</reference>
<name>A0ABN8S1X5_9CNID</name>
<evidence type="ECO:0008006" key="3">
    <source>
        <dbReference type="Google" id="ProtNLM"/>
    </source>
</evidence>
<evidence type="ECO:0000313" key="2">
    <source>
        <dbReference type="Proteomes" id="UP001159405"/>
    </source>
</evidence>
<dbReference type="Proteomes" id="UP001159405">
    <property type="component" value="Unassembled WGS sequence"/>
</dbReference>
<proteinExistence type="predicted"/>
<dbReference type="InterPro" id="IPR036691">
    <property type="entry name" value="Endo/exonu/phosph_ase_sf"/>
</dbReference>
<sequence length="110" mass="12248">MREKLYPVLKVAKQEKVERLIWGGKVVASHGTTHSKGVMVLFKPNLNVTFKKALADKNGRYILAETSIDETNVVFVNIYAPNDPSQQILFLRDLSSSVLSAYANENLVLG</sequence>
<accession>A0ABN8S1X5</accession>
<evidence type="ECO:0000313" key="1">
    <source>
        <dbReference type="EMBL" id="CAH3184781.1"/>
    </source>
</evidence>
<dbReference type="Gene3D" id="3.60.10.10">
    <property type="entry name" value="Endonuclease/exonuclease/phosphatase"/>
    <property type="match status" value="1"/>
</dbReference>